<dbReference type="InterPro" id="IPR017441">
    <property type="entry name" value="Protein_kinase_ATP_BS"/>
</dbReference>
<dbReference type="PROSITE" id="PS50011">
    <property type="entry name" value="PROTEIN_KINASE_DOM"/>
    <property type="match status" value="1"/>
</dbReference>
<dbReference type="Gene3D" id="3.30.200.20">
    <property type="entry name" value="Phosphorylase Kinase, domain 1"/>
    <property type="match status" value="1"/>
</dbReference>
<dbReference type="GO" id="GO:0004674">
    <property type="term" value="F:protein serine/threonine kinase activity"/>
    <property type="evidence" value="ECO:0007669"/>
    <property type="project" value="UniProtKB-KW"/>
</dbReference>
<keyword evidence="4" id="KW-0418">Kinase</keyword>
<reference evidence="9" key="1">
    <citation type="submission" date="2022-11" db="UniProtKB">
        <authorList>
            <consortium name="WormBaseParasite"/>
        </authorList>
    </citation>
    <scope>IDENTIFICATION</scope>
</reference>
<evidence type="ECO:0000256" key="4">
    <source>
        <dbReference type="ARBA" id="ARBA00022777"/>
    </source>
</evidence>
<evidence type="ECO:0000313" key="9">
    <source>
        <dbReference type="WBParaSite" id="PDA_v2.g21231.t1"/>
    </source>
</evidence>
<dbReference type="SUPFAM" id="SSF56112">
    <property type="entry name" value="Protein kinase-like (PK-like)"/>
    <property type="match status" value="1"/>
</dbReference>
<evidence type="ECO:0000313" key="8">
    <source>
        <dbReference type="Proteomes" id="UP000887578"/>
    </source>
</evidence>
<name>A0A914PST7_9BILA</name>
<evidence type="ECO:0000259" key="7">
    <source>
        <dbReference type="PROSITE" id="PS50011"/>
    </source>
</evidence>
<dbReference type="GO" id="GO:0005524">
    <property type="term" value="F:ATP binding"/>
    <property type="evidence" value="ECO:0007669"/>
    <property type="project" value="UniProtKB-UniRule"/>
</dbReference>
<organism evidence="8 9">
    <name type="scientific">Panagrolaimus davidi</name>
    <dbReference type="NCBI Taxonomy" id="227884"/>
    <lineage>
        <taxon>Eukaryota</taxon>
        <taxon>Metazoa</taxon>
        <taxon>Ecdysozoa</taxon>
        <taxon>Nematoda</taxon>
        <taxon>Chromadorea</taxon>
        <taxon>Rhabditida</taxon>
        <taxon>Tylenchina</taxon>
        <taxon>Panagrolaimomorpha</taxon>
        <taxon>Panagrolaimoidea</taxon>
        <taxon>Panagrolaimidae</taxon>
        <taxon>Panagrolaimus</taxon>
    </lineage>
</organism>
<keyword evidence="3 6" id="KW-0547">Nucleotide-binding</keyword>
<dbReference type="PROSITE" id="PS00107">
    <property type="entry name" value="PROTEIN_KINASE_ATP"/>
    <property type="match status" value="1"/>
</dbReference>
<keyword evidence="8" id="KW-1185">Reference proteome</keyword>
<sequence>MKDMGTSSSANHTERATNSMAKMYTNGSINNNCAATKPHHEVTYVSSEEDVTDDSTIEIEEGEIQDDAEKANASQFDLLKVLGQGSFGKVFLVRKTEGRDLHKLFAMKVLRKATLKVPVSFD</sequence>
<keyword evidence="5 6" id="KW-0067">ATP-binding</keyword>
<dbReference type="AlphaFoldDB" id="A0A914PST7"/>
<dbReference type="PANTHER" id="PTHR24351">
    <property type="entry name" value="RIBOSOMAL PROTEIN S6 KINASE"/>
    <property type="match status" value="1"/>
</dbReference>
<evidence type="ECO:0000256" key="3">
    <source>
        <dbReference type="ARBA" id="ARBA00022741"/>
    </source>
</evidence>
<keyword evidence="2" id="KW-0808">Transferase</keyword>
<protein>
    <submittedName>
        <fullName evidence="9">Protein kinase domain-containing protein</fullName>
    </submittedName>
</protein>
<evidence type="ECO:0000256" key="2">
    <source>
        <dbReference type="ARBA" id="ARBA00022679"/>
    </source>
</evidence>
<feature type="domain" description="Protein kinase" evidence="7">
    <location>
        <begin position="76"/>
        <end position="122"/>
    </location>
</feature>
<dbReference type="InterPro" id="IPR011009">
    <property type="entry name" value="Kinase-like_dom_sf"/>
</dbReference>
<dbReference type="InterPro" id="IPR000719">
    <property type="entry name" value="Prot_kinase_dom"/>
</dbReference>
<evidence type="ECO:0000256" key="1">
    <source>
        <dbReference type="ARBA" id="ARBA00022527"/>
    </source>
</evidence>
<evidence type="ECO:0000256" key="5">
    <source>
        <dbReference type="ARBA" id="ARBA00022840"/>
    </source>
</evidence>
<dbReference type="Proteomes" id="UP000887578">
    <property type="component" value="Unplaced"/>
</dbReference>
<feature type="binding site" evidence="6">
    <location>
        <position position="108"/>
    </location>
    <ligand>
        <name>ATP</name>
        <dbReference type="ChEBI" id="CHEBI:30616"/>
    </ligand>
</feature>
<proteinExistence type="predicted"/>
<evidence type="ECO:0000256" key="6">
    <source>
        <dbReference type="PROSITE-ProRule" id="PRU10141"/>
    </source>
</evidence>
<dbReference type="WBParaSite" id="PDA_v2.g21231.t1">
    <property type="protein sequence ID" value="PDA_v2.g21231.t1"/>
    <property type="gene ID" value="PDA_v2.g21231"/>
</dbReference>
<accession>A0A914PST7</accession>
<keyword evidence="1" id="KW-0723">Serine/threonine-protein kinase</keyword>